<dbReference type="KEGG" id="dwd:DSCW_26050"/>
<dbReference type="AlphaFoldDB" id="A0A5K7Z2K6"/>
<evidence type="ECO:0000313" key="3">
    <source>
        <dbReference type="Proteomes" id="UP000427769"/>
    </source>
</evidence>
<reference evidence="2 3" key="1">
    <citation type="submission" date="2019-11" db="EMBL/GenBank/DDBJ databases">
        <title>Comparative genomics of hydrocarbon-degrading Desulfosarcina strains.</title>
        <authorList>
            <person name="Watanabe M."/>
            <person name="Kojima H."/>
            <person name="Fukui M."/>
        </authorList>
    </citation>
    <scope>NUCLEOTIDE SEQUENCE [LARGE SCALE GENOMIC DNA]</scope>
    <source>
        <strain evidence="2 3">PP31</strain>
    </source>
</reference>
<accession>A0A5K7Z2K6</accession>
<organism evidence="2 3">
    <name type="scientific">Desulfosarcina widdelii</name>
    <dbReference type="NCBI Taxonomy" id="947919"/>
    <lineage>
        <taxon>Bacteria</taxon>
        <taxon>Pseudomonadati</taxon>
        <taxon>Thermodesulfobacteriota</taxon>
        <taxon>Desulfobacteria</taxon>
        <taxon>Desulfobacterales</taxon>
        <taxon>Desulfosarcinaceae</taxon>
        <taxon>Desulfosarcina</taxon>
    </lineage>
</organism>
<proteinExistence type="predicted"/>
<evidence type="ECO:0000256" key="1">
    <source>
        <dbReference type="SAM" id="MobiDB-lite"/>
    </source>
</evidence>
<dbReference type="EMBL" id="AP021875">
    <property type="protein sequence ID" value="BBO75188.1"/>
    <property type="molecule type" value="Genomic_DNA"/>
</dbReference>
<protein>
    <submittedName>
        <fullName evidence="2">Uncharacterized protein</fullName>
    </submittedName>
</protein>
<dbReference type="RefSeq" id="WP_155304132.1">
    <property type="nucleotide sequence ID" value="NZ_AP021875.1"/>
</dbReference>
<name>A0A5K7Z2K6_9BACT</name>
<evidence type="ECO:0000313" key="2">
    <source>
        <dbReference type="EMBL" id="BBO75188.1"/>
    </source>
</evidence>
<keyword evidence="3" id="KW-1185">Reference proteome</keyword>
<feature type="region of interest" description="Disordered" evidence="1">
    <location>
        <begin position="94"/>
        <end position="115"/>
    </location>
</feature>
<gene>
    <name evidence="2" type="ORF">DSCW_26050</name>
</gene>
<dbReference type="Proteomes" id="UP000427769">
    <property type="component" value="Chromosome"/>
</dbReference>
<sequence length="115" mass="13036">MNGYSKSAEDVLKALSDEEKKILKRDYPFKTKQAKILKRMRDNGVKLSTINEITGIPKSTISRLANTYVPKTRYAVLNELKAIRKRLDLIEGQLHPSGKKSFKSPSKFANIPENS</sequence>